<gene>
    <name evidence="1" type="ORF">E2C01_012034</name>
</gene>
<dbReference type="Proteomes" id="UP000324222">
    <property type="component" value="Unassembled WGS sequence"/>
</dbReference>
<comment type="caution">
    <text evidence="1">The sequence shown here is derived from an EMBL/GenBank/DDBJ whole genome shotgun (WGS) entry which is preliminary data.</text>
</comment>
<protein>
    <submittedName>
        <fullName evidence="1">Uncharacterized protein</fullName>
    </submittedName>
</protein>
<name>A0A5B7DDF4_PORTR</name>
<evidence type="ECO:0000313" key="2">
    <source>
        <dbReference type="Proteomes" id="UP000324222"/>
    </source>
</evidence>
<dbReference type="EMBL" id="VSRR010000741">
    <property type="protein sequence ID" value="MPC19126.1"/>
    <property type="molecule type" value="Genomic_DNA"/>
</dbReference>
<keyword evidence="2" id="KW-1185">Reference proteome</keyword>
<evidence type="ECO:0000313" key="1">
    <source>
        <dbReference type="EMBL" id="MPC19126.1"/>
    </source>
</evidence>
<proteinExistence type="predicted"/>
<accession>A0A5B7DDF4</accession>
<organism evidence="1 2">
    <name type="scientific">Portunus trituberculatus</name>
    <name type="common">Swimming crab</name>
    <name type="synonym">Neptunus trituberculatus</name>
    <dbReference type="NCBI Taxonomy" id="210409"/>
    <lineage>
        <taxon>Eukaryota</taxon>
        <taxon>Metazoa</taxon>
        <taxon>Ecdysozoa</taxon>
        <taxon>Arthropoda</taxon>
        <taxon>Crustacea</taxon>
        <taxon>Multicrustacea</taxon>
        <taxon>Malacostraca</taxon>
        <taxon>Eumalacostraca</taxon>
        <taxon>Eucarida</taxon>
        <taxon>Decapoda</taxon>
        <taxon>Pleocyemata</taxon>
        <taxon>Brachyura</taxon>
        <taxon>Eubrachyura</taxon>
        <taxon>Portunoidea</taxon>
        <taxon>Portunidae</taxon>
        <taxon>Portuninae</taxon>
        <taxon>Portunus</taxon>
    </lineage>
</organism>
<dbReference type="AlphaFoldDB" id="A0A5B7DDF4"/>
<reference evidence="1 2" key="1">
    <citation type="submission" date="2019-05" db="EMBL/GenBank/DDBJ databases">
        <title>Another draft genome of Portunus trituberculatus and its Hox gene families provides insights of decapod evolution.</title>
        <authorList>
            <person name="Jeong J.-H."/>
            <person name="Song I."/>
            <person name="Kim S."/>
            <person name="Choi T."/>
            <person name="Kim D."/>
            <person name="Ryu S."/>
            <person name="Kim W."/>
        </authorList>
    </citation>
    <scope>NUCLEOTIDE SEQUENCE [LARGE SCALE GENOMIC DNA]</scope>
    <source>
        <tissue evidence="1">Muscle</tissue>
    </source>
</reference>
<sequence length="93" mass="10025">MLKVQESQAGGTIRPLPLFPLTSPSVSSILRAPLPVPSVWDHATADHSLAYTPPSFPYLPSLHCSLPSLYPVSLLVTPTSTSRIMKADPPMFV</sequence>